<dbReference type="OrthoDB" id="410104at2759"/>
<dbReference type="Proteomes" id="UP000604046">
    <property type="component" value="Unassembled WGS sequence"/>
</dbReference>
<feature type="binding site" evidence="12">
    <location>
        <position position="102"/>
    </location>
    <ligand>
        <name>Mg(2+)</name>
        <dbReference type="ChEBI" id="CHEBI:18420"/>
        <label>1</label>
    </ligand>
</feature>
<dbReference type="EMBL" id="CAJNDS010000217">
    <property type="protein sequence ID" value="CAE7029491.1"/>
    <property type="molecule type" value="Genomic_DNA"/>
</dbReference>
<comment type="caution">
    <text evidence="15">The sequence shown here is derived from an EMBL/GenBank/DDBJ whole genome shotgun (WGS) entry which is preliminary data.</text>
</comment>
<evidence type="ECO:0000256" key="8">
    <source>
        <dbReference type="ARBA" id="ARBA00042850"/>
    </source>
</evidence>
<comment type="similarity">
    <text evidence="1">Belongs to the ADP-ribosylglycohydrolase family.</text>
</comment>
<evidence type="ECO:0000256" key="7">
    <source>
        <dbReference type="ARBA" id="ARBA00042722"/>
    </source>
</evidence>
<reference evidence="15" key="1">
    <citation type="submission" date="2021-02" db="EMBL/GenBank/DDBJ databases">
        <authorList>
            <person name="Dougan E. K."/>
            <person name="Rhodes N."/>
            <person name="Thang M."/>
            <person name="Chan C."/>
        </authorList>
    </citation>
    <scope>NUCLEOTIDE SEQUENCE</scope>
</reference>
<dbReference type="InterPro" id="IPR005502">
    <property type="entry name" value="Ribosyl_crysJ1"/>
</dbReference>
<feature type="region of interest" description="Disordered" evidence="14">
    <location>
        <begin position="407"/>
        <end position="429"/>
    </location>
</feature>
<keyword evidence="3" id="KW-0378">Hydrolase</keyword>
<evidence type="ECO:0000313" key="15">
    <source>
        <dbReference type="EMBL" id="CAE7029491.1"/>
    </source>
</evidence>
<keyword evidence="12" id="KW-0479">Metal-binding</keyword>
<dbReference type="Gene3D" id="1.10.4080.10">
    <property type="entry name" value="ADP-ribosylation/Crystallin J1"/>
    <property type="match status" value="1"/>
</dbReference>
<evidence type="ECO:0000256" key="14">
    <source>
        <dbReference type="SAM" id="MobiDB-lite"/>
    </source>
</evidence>
<feature type="binding site" evidence="12">
    <location>
        <position position="343"/>
    </location>
    <ligand>
        <name>Mg(2+)</name>
        <dbReference type="ChEBI" id="CHEBI:18420"/>
        <label>1</label>
    </ligand>
</feature>
<dbReference type="GO" id="GO:0005739">
    <property type="term" value="C:mitochondrion"/>
    <property type="evidence" value="ECO:0007669"/>
    <property type="project" value="TreeGrafter"/>
</dbReference>
<dbReference type="PANTHER" id="PTHR16222">
    <property type="entry name" value="ADP-RIBOSYLGLYCOHYDROLASE"/>
    <property type="match status" value="1"/>
</dbReference>
<dbReference type="GO" id="GO:0004649">
    <property type="term" value="F:poly(ADP-ribose) glycohydrolase activity"/>
    <property type="evidence" value="ECO:0007669"/>
    <property type="project" value="UniProtKB-EC"/>
</dbReference>
<evidence type="ECO:0000256" key="1">
    <source>
        <dbReference type="ARBA" id="ARBA00010702"/>
    </source>
</evidence>
<dbReference type="GO" id="GO:0005634">
    <property type="term" value="C:nucleus"/>
    <property type="evidence" value="ECO:0007669"/>
    <property type="project" value="TreeGrafter"/>
</dbReference>
<evidence type="ECO:0000256" key="13">
    <source>
        <dbReference type="SAM" id="Coils"/>
    </source>
</evidence>
<evidence type="ECO:0000256" key="6">
    <source>
        <dbReference type="ARBA" id="ARBA00042471"/>
    </source>
</evidence>
<dbReference type="InterPro" id="IPR036705">
    <property type="entry name" value="Ribosyl_crysJ1_sf"/>
</dbReference>
<evidence type="ECO:0000256" key="12">
    <source>
        <dbReference type="PIRSR" id="PIRSR605502-1"/>
    </source>
</evidence>
<dbReference type="AlphaFoldDB" id="A0A812IDM8"/>
<evidence type="ECO:0000256" key="4">
    <source>
        <dbReference type="ARBA" id="ARBA00041057"/>
    </source>
</evidence>
<sequence length="823" mass="90951">MWTSHARACVPAVAVPAMMYGAYKYRPAYMEQQQVPASPPTVRLQDACIGAMMGAVVGDCLGAKFEFSAGHKTVAYKQVRNYTQRVMDWGTYHAWVAPVKYTDDTAMTTCVAKNLLKNGTIHPFELAKSFRDEFCRDQSRGYGKGVKKLFQELDVEMKGKHASLFRVKEIAGQTHGGAGSHGNGAAMRVCPVAIFAFKAPNLIGVLAARSAVITHTHDDAMDGATLQAHAVSYLLRAAPASQDFDLDDFIFFLRSSVENKAYHEKLTQLRDLVHRHLVLDPVLDYDRFASDVQSLLGNGVKATEAVPAALAVFAIVASADPEAKGNQQLFQNVIDLAISCGGDTDTIASMAGTLAGAWWGVEAIPTGWIKACEGTAEAGRLSADLLQAASELSLPCTPRSKIRTKFGLPGLGAPSTPSGSLCEESSPVQGGQPFGLTDAEQASIFPHVTQARSDTHAKPAEEDCGMAQRQAEEWDHEVRTLRQQVQELRRETEQREKEKKEIQAALMEVRVQNKTGLIDQGQYQADLQALNTKNKQLTSELEAERKKPTPVMPLKFQQQMTKIRWVDVSSNGKGQFGWNVDRGLWPELERAFWKFKGGGDAVLMVDFKSDPTAYVLKDTSTGQTKKIKPMFMQNPQCRFHQYPLMPGEVDCIQVTARGKTAGDWAENEFRTAESQFLRMLQETNLIDPGKVRVTMVEIVLIDPARRAFWDSVEQERKSRRSKGIKWGFHGTDDAGMAGIKQNGFQTRFAGKNGSVYGAGIYLAVRPGLSMRDFMRTSSKQLILAQYIDSISAKHHRQNEYGGAVVIDNEAHVYPKYVVHFKEV</sequence>
<name>A0A812IDM8_9DINO</name>
<feature type="binding site" evidence="12">
    <location>
        <position position="104"/>
    </location>
    <ligand>
        <name>Mg(2+)</name>
        <dbReference type="ChEBI" id="CHEBI:18420"/>
        <label>1</label>
    </ligand>
</feature>
<comment type="cofactor">
    <cofactor evidence="12">
        <name>Mg(2+)</name>
        <dbReference type="ChEBI" id="CHEBI:18420"/>
    </cofactor>
    <text evidence="12">Binds 2 magnesium ions per subunit.</text>
</comment>
<evidence type="ECO:0000256" key="9">
    <source>
        <dbReference type="ARBA" id="ARBA00043187"/>
    </source>
</evidence>
<protein>
    <recommendedName>
        <fullName evidence="4">ADP-ribosylhydrolase ARH3</fullName>
        <ecNumber evidence="2">3.2.1.143</ecNumber>
    </recommendedName>
    <alternativeName>
        <fullName evidence="5">ADP-ribose glycohydrolase ARH3</fullName>
    </alternativeName>
    <alternativeName>
        <fullName evidence="6">ADP-ribosylhydrolase 3</fullName>
    </alternativeName>
    <alternativeName>
        <fullName evidence="9">O-acetyl-ADP-ribose deacetylase ARH3</fullName>
    </alternativeName>
    <alternativeName>
        <fullName evidence="10">Poly(ADP-ribose) glycohydrolase ARH3</fullName>
    </alternativeName>
    <alternativeName>
        <fullName evidence="8">[Protein ADP-ribosylarginine] hydrolase-like protein 2</fullName>
    </alternativeName>
    <alternativeName>
        <fullName evidence="7">[Protein ADP-ribosylserine] hydrolase</fullName>
    </alternativeName>
</protein>
<feature type="coiled-coil region" evidence="13">
    <location>
        <begin position="471"/>
        <end position="547"/>
    </location>
</feature>
<keyword evidence="12" id="KW-0460">Magnesium</keyword>
<dbReference type="Pfam" id="PF03747">
    <property type="entry name" value="ADP_ribosyl_GH"/>
    <property type="match status" value="1"/>
</dbReference>
<dbReference type="InterPro" id="IPR050792">
    <property type="entry name" value="ADP-ribosylglycohydrolase"/>
</dbReference>
<evidence type="ECO:0000256" key="11">
    <source>
        <dbReference type="ARBA" id="ARBA00049015"/>
    </source>
</evidence>
<dbReference type="GO" id="GO:0046872">
    <property type="term" value="F:metal ion binding"/>
    <property type="evidence" value="ECO:0007669"/>
    <property type="project" value="UniProtKB-KW"/>
</dbReference>
<gene>
    <name evidence="15" type="primary">Adprs</name>
    <name evidence="15" type="ORF">SNAT2548_LOCUS3538</name>
</gene>
<evidence type="ECO:0000313" key="16">
    <source>
        <dbReference type="Proteomes" id="UP000604046"/>
    </source>
</evidence>
<proteinExistence type="inferred from homology"/>
<evidence type="ECO:0000256" key="10">
    <source>
        <dbReference type="ARBA" id="ARBA00043193"/>
    </source>
</evidence>
<keyword evidence="13" id="KW-0175">Coiled coil</keyword>
<evidence type="ECO:0000256" key="3">
    <source>
        <dbReference type="ARBA" id="ARBA00022801"/>
    </source>
</evidence>
<dbReference type="EC" id="3.2.1.143" evidence="2"/>
<feature type="binding site" evidence="12">
    <location>
        <position position="103"/>
    </location>
    <ligand>
        <name>Mg(2+)</name>
        <dbReference type="ChEBI" id="CHEBI:18420"/>
        <label>1</label>
    </ligand>
</feature>
<dbReference type="PANTHER" id="PTHR16222:SF24">
    <property type="entry name" value="ADP-RIBOSYLHYDROLASE ARH3"/>
    <property type="match status" value="1"/>
</dbReference>
<dbReference type="SUPFAM" id="SSF56399">
    <property type="entry name" value="ADP-ribosylation"/>
    <property type="match status" value="1"/>
</dbReference>
<feature type="binding site" evidence="12">
    <location>
        <position position="346"/>
    </location>
    <ligand>
        <name>Mg(2+)</name>
        <dbReference type="ChEBI" id="CHEBI:18420"/>
        <label>1</label>
    </ligand>
</feature>
<feature type="binding site" evidence="12">
    <location>
        <position position="345"/>
    </location>
    <ligand>
        <name>Mg(2+)</name>
        <dbReference type="ChEBI" id="CHEBI:18420"/>
        <label>1</label>
    </ligand>
</feature>
<organism evidence="15 16">
    <name type="scientific">Symbiodinium natans</name>
    <dbReference type="NCBI Taxonomy" id="878477"/>
    <lineage>
        <taxon>Eukaryota</taxon>
        <taxon>Sar</taxon>
        <taxon>Alveolata</taxon>
        <taxon>Dinophyceae</taxon>
        <taxon>Suessiales</taxon>
        <taxon>Symbiodiniaceae</taxon>
        <taxon>Symbiodinium</taxon>
    </lineage>
</organism>
<accession>A0A812IDM8</accession>
<evidence type="ECO:0000256" key="2">
    <source>
        <dbReference type="ARBA" id="ARBA00012255"/>
    </source>
</evidence>
<dbReference type="SUPFAM" id="SSF101478">
    <property type="entry name" value="ADP-ribosylglycohydrolase"/>
    <property type="match status" value="1"/>
</dbReference>
<comment type="catalytic activity">
    <reaction evidence="11">
        <text>alpha-NAD(+) + H2O = ADP-D-ribose + nicotinamide + H(+)</text>
        <dbReference type="Rhea" id="RHEA:68792"/>
        <dbReference type="ChEBI" id="CHEBI:15377"/>
        <dbReference type="ChEBI" id="CHEBI:15378"/>
        <dbReference type="ChEBI" id="CHEBI:17154"/>
        <dbReference type="ChEBI" id="CHEBI:57967"/>
        <dbReference type="ChEBI" id="CHEBI:77017"/>
    </reaction>
</comment>
<keyword evidence="16" id="KW-1185">Reference proteome</keyword>
<evidence type="ECO:0000256" key="5">
    <source>
        <dbReference type="ARBA" id="ARBA00042398"/>
    </source>
</evidence>
<dbReference type="Gene3D" id="3.90.228.10">
    <property type="match status" value="1"/>
</dbReference>